<keyword evidence="8 9" id="KW-0472">Membrane</keyword>
<dbReference type="PROSITE" id="PS50928">
    <property type="entry name" value="ABC_TM1"/>
    <property type="match status" value="1"/>
</dbReference>
<dbReference type="SUPFAM" id="SSF161098">
    <property type="entry name" value="MetI-like"/>
    <property type="match status" value="1"/>
</dbReference>
<feature type="transmembrane region" description="Helical" evidence="9">
    <location>
        <begin position="170"/>
        <end position="194"/>
    </location>
</feature>
<dbReference type="GO" id="GO:0022857">
    <property type="term" value="F:transmembrane transporter activity"/>
    <property type="evidence" value="ECO:0007669"/>
    <property type="project" value="InterPro"/>
</dbReference>
<dbReference type="InterPro" id="IPR043429">
    <property type="entry name" value="ArtM/GltK/GlnP/TcyL/YhdX-like"/>
</dbReference>
<dbReference type="EMBL" id="CABVII010000005">
    <property type="protein sequence ID" value="VVO75526.1"/>
    <property type="molecule type" value="Genomic_DNA"/>
</dbReference>
<evidence type="ECO:0000313" key="10">
    <source>
        <dbReference type="EMBL" id="VVO75526.1"/>
    </source>
</evidence>
<proteinExistence type="inferred from homology"/>
<reference evidence="10 11" key="1">
    <citation type="submission" date="2019-09" db="EMBL/GenBank/DDBJ databases">
        <authorList>
            <person name="Chandra G."/>
            <person name="Truman W A."/>
        </authorList>
    </citation>
    <scope>NUCLEOTIDE SEQUENCE [LARGE SCALE GENOMIC DNA]</scope>
    <source>
        <strain evidence="10">PS862</strain>
    </source>
</reference>
<keyword evidence="7 9" id="KW-1133">Transmembrane helix</keyword>
<evidence type="ECO:0000313" key="11">
    <source>
        <dbReference type="Proteomes" id="UP000385207"/>
    </source>
</evidence>
<dbReference type="AlphaFoldDB" id="A0A5E7IHW3"/>
<keyword evidence="6" id="KW-0029">Amino-acid transport</keyword>
<dbReference type="Proteomes" id="UP000385207">
    <property type="component" value="Unassembled WGS sequence"/>
</dbReference>
<dbReference type="CDD" id="cd06261">
    <property type="entry name" value="TM_PBP2"/>
    <property type="match status" value="1"/>
</dbReference>
<feature type="transmembrane region" description="Helical" evidence="9">
    <location>
        <begin position="87"/>
        <end position="110"/>
    </location>
</feature>
<dbReference type="GO" id="GO:0006865">
    <property type="term" value="P:amino acid transport"/>
    <property type="evidence" value="ECO:0007669"/>
    <property type="project" value="UniProtKB-KW"/>
</dbReference>
<dbReference type="Pfam" id="PF00528">
    <property type="entry name" value="BPD_transp_1"/>
    <property type="match status" value="1"/>
</dbReference>
<dbReference type="PANTHER" id="PTHR30614">
    <property type="entry name" value="MEMBRANE COMPONENT OF AMINO ACID ABC TRANSPORTER"/>
    <property type="match status" value="1"/>
</dbReference>
<evidence type="ECO:0000256" key="6">
    <source>
        <dbReference type="ARBA" id="ARBA00022970"/>
    </source>
</evidence>
<evidence type="ECO:0000256" key="4">
    <source>
        <dbReference type="ARBA" id="ARBA00022475"/>
    </source>
</evidence>
<sequence>MSARDGAVKHQHRAVTLLVQLVVLTAVVIAVWYFGHVINERLTQKGINTGFGFLWTRAGFDLSESMIAFSGDKSYAYALLAGFSNTLKVAFCAIVFSVLLGVLAALAQLSKFGLARRIAKVYVSTIRNTPLLLQLFFWFAVFTYGLPVVREALEPVPGVFISNRGINFPWPSPFALTAIVAIFCTVVAFVLRSVRTGGSTLKNPGALLILLSLIAFVSTAYALWSGQMTFEWPAASKFSIGGGGHFSPEFMSMFIGLSVYTGTYIAEAIRGAVQSIAQGQVAAGYALGLTHFGVLRYIVMPQAFRIAMPAVVSELLNLMKNSSLGVAVGYPELVSAGNTAMNQTGQAIELISIFMLVYVTVNIITTRIIGLWEKHYAW</sequence>
<organism evidence="10 11">
    <name type="scientific">Pseudomonas fluorescens</name>
    <dbReference type="NCBI Taxonomy" id="294"/>
    <lineage>
        <taxon>Bacteria</taxon>
        <taxon>Pseudomonadati</taxon>
        <taxon>Pseudomonadota</taxon>
        <taxon>Gammaproteobacteria</taxon>
        <taxon>Pseudomonadales</taxon>
        <taxon>Pseudomonadaceae</taxon>
        <taxon>Pseudomonas</taxon>
    </lineage>
</organism>
<dbReference type="OrthoDB" id="4404959at2"/>
<evidence type="ECO:0000256" key="7">
    <source>
        <dbReference type="ARBA" id="ARBA00022989"/>
    </source>
</evidence>
<dbReference type="RefSeq" id="WP_150746391.1">
    <property type="nucleotide sequence ID" value="NZ_CABVII010000005.1"/>
</dbReference>
<keyword evidence="3 9" id="KW-0813">Transport</keyword>
<dbReference type="NCBIfam" id="TIGR01726">
    <property type="entry name" value="HEQRo_perm_3TM"/>
    <property type="match status" value="1"/>
</dbReference>
<dbReference type="InterPro" id="IPR000515">
    <property type="entry name" value="MetI-like"/>
</dbReference>
<accession>A0A5E7IHW3</accession>
<evidence type="ECO:0000256" key="3">
    <source>
        <dbReference type="ARBA" id="ARBA00022448"/>
    </source>
</evidence>
<keyword evidence="4" id="KW-1003">Cell membrane</keyword>
<dbReference type="PANTHER" id="PTHR30614:SF37">
    <property type="entry name" value="AMINO-ACID ABC TRANSPORTER PERMEASE PROTEIN YHDX-RELATED"/>
    <property type="match status" value="1"/>
</dbReference>
<feature type="transmembrane region" description="Helical" evidence="9">
    <location>
        <begin position="206"/>
        <end position="224"/>
    </location>
</feature>
<gene>
    <name evidence="10" type="ORF">PS862_01555</name>
</gene>
<evidence type="ECO:0000256" key="5">
    <source>
        <dbReference type="ARBA" id="ARBA00022692"/>
    </source>
</evidence>
<comment type="subcellular location">
    <subcellularLocation>
        <location evidence="1">Cell inner membrane</location>
        <topology evidence="1">Multi-pass membrane protein</topology>
    </subcellularLocation>
    <subcellularLocation>
        <location evidence="9">Cell membrane</location>
        <topology evidence="9">Multi-pass membrane protein</topology>
    </subcellularLocation>
</comment>
<dbReference type="InterPro" id="IPR010065">
    <property type="entry name" value="AA_ABC_transptr_permease_3TM"/>
</dbReference>
<evidence type="ECO:0000256" key="8">
    <source>
        <dbReference type="ARBA" id="ARBA00023136"/>
    </source>
</evidence>
<name>A0A5E7IHW3_PSEFL</name>
<evidence type="ECO:0000256" key="1">
    <source>
        <dbReference type="ARBA" id="ARBA00004429"/>
    </source>
</evidence>
<keyword evidence="5 9" id="KW-0812">Transmembrane</keyword>
<comment type="similarity">
    <text evidence="2">Belongs to the binding-protein-dependent transport system permease family. HisMQ subfamily.</text>
</comment>
<feature type="transmembrane region" description="Helical" evidence="9">
    <location>
        <begin position="250"/>
        <end position="269"/>
    </location>
</feature>
<protein>
    <submittedName>
        <fullName evidence="10">Uncharacterized protein</fullName>
    </submittedName>
</protein>
<evidence type="ECO:0000256" key="2">
    <source>
        <dbReference type="ARBA" id="ARBA00010072"/>
    </source>
</evidence>
<evidence type="ECO:0000256" key="9">
    <source>
        <dbReference type="RuleBase" id="RU363032"/>
    </source>
</evidence>
<dbReference type="InterPro" id="IPR035906">
    <property type="entry name" value="MetI-like_sf"/>
</dbReference>
<dbReference type="Gene3D" id="1.10.3720.10">
    <property type="entry name" value="MetI-like"/>
    <property type="match status" value="1"/>
</dbReference>
<feature type="transmembrane region" description="Helical" evidence="9">
    <location>
        <begin position="350"/>
        <end position="372"/>
    </location>
</feature>
<feature type="transmembrane region" description="Helical" evidence="9">
    <location>
        <begin position="131"/>
        <end position="150"/>
    </location>
</feature>
<dbReference type="GO" id="GO:0043190">
    <property type="term" value="C:ATP-binding cassette (ABC) transporter complex"/>
    <property type="evidence" value="ECO:0007669"/>
    <property type="project" value="InterPro"/>
</dbReference>
<feature type="transmembrane region" description="Helical" evidence="9">
    <location>
        <begin position="281"/>
        <end position="299"/>
    </location>
</feature>
<feature type="transmembrane region" description="Helical" evidence="9">
    <location>
        <begin position="12"/>
        <end position="34"/>
    </location>
</feature>